<keyword evidence="1" id="KW-0812">Transmembrane</keyword>
<comment type="caution">
    <text evidence="2">The sequence shown here is derived from an EMBL/GenBank/DDBJ whole genome shotgun (WGS) entry which is preliminary data.</text>
</comment>
<dbReference type="EMBL" id="MFQZ01000001">
    <property type="protein sequence ID" value="OGH88705.1"/>
    <property type="molecule type" value="Genomic_DNA"/>
</dbReference>
<evidence type="ECO:0000313" key="2">
    <source>
        <dbReference type="EMBL" id="OGH88705.1"/>
    </source>
</evidence>
<sequence length="171" mass="19392">MSRSLKFALFSTAFFLFILILIFGFYAWFLGKQRRVEAGTARATFPYSDYSIEELNKLYPQYLNVDVATTRTPVETHKMFVEKLKANDLDGAVECCFAKGDWAEMKAGLERVKAKGEMGMMVGDLDREIKGNFIGDTLASYDYFVERDGKNVAGVISFEKNSEGIWLIKSL</sequence>
<protein>
    <submittedName>
        <fullName evidence="2">Uncharacterized protein</fullName>
    </submittedName>
</protein>
<reference evidence="2 3" key="1">
    <citation type="journal article" date="2016" name="Nat. Commun.">
        <title>Thousands of microbial genomes shed light on interconnected biogeochemical processes in an aquifer system.</title>
        <authorList>
            <person name="Anantharaman K."/>
            <person name="Brown C.T."/>
            <person name="Hug L.A."/>
            <person name="Sharon I."/>
            <person name="Castelle C.J."/>
            <person name="Probst A.J."/>
            <person name="Thomas B.C."/>
            <person name="Singh A."/>
            <person name="Wilkins M.J."/>
            <person name="Karaoz U."/>
            <person name="Brodie E.L."/>
            <person name="Williams K.H."/>
            <person name="Hubbard S.S."/>
            <person name="Banfield J.F."/>
        </authorList>
    </citation>
    <scope>NUCLEOTIDE SEQUENCE [LARGE SCALE GENOMIC DNA]</scope>
</reference>
<name>A0A1F6NXR8_9BACT</name>
<gene>
    <name evidence="2" type="ORF">A3J93_01250</name>
</gene>
<dbReference type="Proteomes" id="UP000177907">
    <property type="component" value="Unassembled WGS sequence"/>
</dbReference>
<keyword evidence="1" id="KW-0472">Membrane</keyword>
<evidence type="ECO:0000313" key="3">
    <source>
        <dbReference type="Proteomes" id="UP000177907"/>
    </source>
</evidence>
<dbReference type="AlphaFoldDB" id="A0A1F6NXR8"/>
<evidence type="ECO:0000256" key="1">
    <source>
        <dbReference type="SAM" id="Phobius"/>
    </source>
</evidence>
<keyword evidence="1" id="KW-1133">Transmembrane helix</keyword>
<proteinExistence type="predicted"/>
<organism evidence="2 3">
    <name type="scientific">Candidatus Magasanikbacteria bacterium RIFOXYC2_FULL_42_28</name>
    <dbReference type="NCBI Taxonomy" id="1798704"/>
    <lineage>
        <taxon>Bacteria</taxon>
        <taxon>Candidatus Magasanikiibacteriota</taxon>
    </lineage>
</organism>
<feature type="transmembrane region" description="Helical" evidence="1">
    <location>
        <begin position="7"/>
        <end position="29"/>
    </location>
</feature>
<dbReference type="STRING" id="1798704.A3J93_01250"/>
<accession>A0A1F6NXR8</accession>